<proteinExistence type="predicted"/>
<dbReference type="InterPro" id="IPR005312">
    <property type="entry name" value="DUF1759"/>
</dbReference>
<dbReference type="PANTHER" id="PTHR22954">
    <property type="entry name" value="RETROVIRAL PROTEASE-RELATED"/>
    <property type="match status" value="1"/>
</dbReference>
<gene>
    <name evidence="1" type="ORF">APZ42_032119</name>
</gene>
<evidence type="ECO:0000313" key="1">
    <source>
        <dbReference type="EMBL" id="KZS04848.1"/>
    </source>
</evidence>
<comment type="caution">
    <text evidence="1">The sequence shown here is derived from an EMBL/GenBank/DDBJ whole genome shotgun (WGS) entry which is preliminary data.</text>
</comment>
<name>A0A164M949_9CRUS</name>
<dbReference type="AlphaFoldDB" id="A0A164M949"/>
<dbReference type="PANTHER" id="PTHR22954:SF3">
    <property type="entry name" value="PROTEIN CBG08539"/>
    <property type="match status" value="1"/>
</dbReference>
<accession>A0A164M949</accession>
<dbReference type="Proteomes" id="UP000076858">
    <property type="component" value="Unassembled WGS sequence"/>
</dbReference>
<organism evidence="1 2">
    <name type="scientific">Daphnia magna</name>
    <dbReference type="NCBI Taxonomy" id="35525"/>
    <lineage>
        <taxon>Eukaryota</taxon>
        <taxon>Metazoa</taxon>
        <taxon>Ecdysozoa</taxon>
        <taxon>Arthropoda</taxon>
        <taxon>Crustacea</taxon>
        <taxon>Branchiopoda</taxon>
        <taxon>Diplostraca</taxon>
        <taxon>Cladocera</taxon>
        <taxon>Anomopoda</taxon>
        <taxon>Daphniidae</taxon>
        <taxon>Daphnia</taxon>
    </lineage>
</organism>
<sequence>MYDYCLDSSHLPKFNLPDCNGNILMWKAFWDVFDVEVHQKTKYSNATKFNFLNSRLSGEAKALLLGLVPSNDNYTVAVALLKKRFGQPAKIIMAHIRALVALPKPGNDRNSLRKFVDALESHIRGLE</sequence>
<protein>
    <submittedName>
        <fullName evidence="1">Uncharacterized protein</fullName>
    </submittedName>
</protein>
<dbReference type="OrthoDB" id="6155329at2759"/>
<dbReference type="Pfam" id="PF03564">
    <property type="entry name" value="DUF1759"/>
    <property type="match status" value="1"/>
</dbReference>
<feature type="non-terminal residue" evidence="1">
    <location>
        <position position="127"/>
    </location>
</feature>
<keyword evidence="2" id="KW-1185">Reference proteome</keyword>
<evidence type="ECO:0000313" key="2">
    <source>
        <dbReference type="Proteomes" id="UP000076858"/>
    </source>
</evidence>
<reference evidence="1 2" key="1">
    <citation type="submission" date="2016-03" db="EMBL/GenBank/DDBJ databases">
        <title>EvidentialGene: Evidence-directed Construction of Genes on Genomes.</title>
        <authorList>
            <person name="Gilbert D.G."/>
            <person name="Choi J.-H."/>
            <person name="Mockaitis K."/>
            <person name="Colbourne J."/>
            <person name="Pfrender M."/>
        </authorList>
    </citation>
    <scope>NUCLEOTIDE SEQUENCE [LARGE SCALE GENOMIC DNA]</scope>
    <source>
        <strain evidence="1 2">Xinb3</strain>
        <tissue evidence="1">Complete organism</tissue>
    </source>
</reference>
<dbReference type="STRING" id="35525.A0A164M949"/>
<dbReference type="EMBL" id="LRGB01003047">
    <property type="protein sequence ID" value="KZS04848.1"/>
    <property type="molecule type" value="Genomic_DNA"/>
</dbReference>